<dbReference type="SUPFAM" id="SSF54001">
    <property type="entry name" value="Cysteine proteinases"/>
    <property type="match status" value="1"/>
</dbReference>
<dbReference type="EMBL" id="CP011371">
    <property type="protein sequence ID" value="AKJ30124.1"/>
    <property type="molecule type" value="Genomic_DNA"/>
</dbReference>
<dbReference type="Gene3D" id="3.90.1720.10">
    <property type="entry name" value="endopeptidase domain like (from Nostoc punctiforme)"/>
    <property type="match status" value="1"/>
</dbReference>
<keyword evidence="3" id="KW-1185">Reference proteome</keyword>
<evidence type="ECO:0000313" key="3">
    <source>
        <dbReference type="Proteomes" id="UP000035352"/>
    </source>
</evidence>
<sequence>MAAALVVSGALFATTGAQAQEQVQAEVETQVLPGESPELLAAAVSKVDGPIKRSEVMSRAMYWVNKDVPYSMYKTYRDPQGRRYRTDCSGFVAMAFHLSWSPNTVSLPTYVKRISWSSLRKGDIVGTLGSGTGGANGHVVIFNGWANKAHTKFHTLEQRGGVGATKHVRAVNYRVGSHVAKPYRYKKVK</sequence>
<feature type="signal peptide" evidence="1">
    <location>
        <begin position="1"/>
        <end position="19"/>
    </location>
</feature>
<evidence type="ECO:0008006" key="4">
    <source>
        <dbReference type="Google" id="ProtNLM"/>
    </source>
</evidence>
<gene>
    <name evidence="2" type="ORF">AAW51_3433</name>
</gene>
<evidence type="ECO:0000256" key="1">
    <source>
        <dbReference type="SAM" id="SignalP"/>
    </source>
</evidence>
<protein>
    <recommendedName>
        <fullName evidence="4">NlpC/P60 domain-containing protein</fullName>
    </recommendedName>
</protein>
<organism evidence="2 3">
    <name type="scientific">Caldimonas brevitalea</name>
    <dbReference type="NCBI Taxonomy" id="413882"/>
    <lineage>
        <taxon>Bacteria</taxon>
        <taxon>Pseudomonadati</taxon>
        <taxon>Pseudomonadota</taxon>
        <taxon>Betaproteobacteria</taxon>
        <taxon>Burkholderiales</taxon>
        <taxon>Sphaerotilaceae</taxon>
        <taxon>Caldimonas</taxon>
    </lineage>
</organism>
<dbReference type="AlphaFoldDB" id="A0A0G3BKZ4"/>
<dbReference type="STRING" id="413882.AAW51_3433"/>
<name>A0A0G3BKZ4_9BURK</name>
<evidence type="ECO:0000313" key="2">
    <source>
        <dbReference type="EMBL" id="AKJ30124.1"/>
    </source>
</evidence>
<accession>A0A0G3BKZ4</accession>
<dbReference type="KEGG" id="pbh:AAW51_3433"/>
<keyword evidence="1" id="KW-0732">Signal</keyword>
<reference evidence="2 3" key="1">
    <citation type="submission" date="2015-05" db="EMBL/GenBank/DDBJ databases">
        <authorList>
            <person name="Tang B."/>
            <person name="Yu Y."/>
        </authorList>
    </citation>
    <scope>NUCLEOTIDE SEQUENCE [LARGE SCALE GENOMIC DNA]</scope>
    <source>
        <strain evidence="2 3">DSM 7029</strain>
    </source>
</reference>
<proteinExistence type="predicted"/>
<feature type="chain" id="PRO_5005183604" description="NlpC/P60 domain-containing protein" evidence="1">
    <location>
        <begin position="20"/>
        <end position="189"/>
    </location>
</feature>
<dbReference type="Proteomes" id="UP000035352">
    <property type="component" value="Chromosome"/>
</dbReference>
<dbReference type="InterPro" id="IPR038765">
    <property type="entry name" value="Papain-like_cys_pep_sf"/>
</dbReference>